<gene>
    <name evidence="2" type="ORF">FH608_002290</name>
</gene>
<protein>
    <submittedName>
        <fullName evidence="2">Uncharacterized protein</fullName>
    </submittedName>
</protein>
<sequence>MSSPQQFGDSGLGQVRTGMKVVDGDGKEIGTVESVKMGDPQSVTDEGQTSDTPHGLVRTVAEVFGDGEPDVPPAVAARLLRTGFVKVDARGLFARDFYVAPDQVAKVEADVVHLAKDAGALAEET</sequence>
<reference evidence="2 3" key="1">
    <citation type="submission" date="2019-10" db="EMBL/GenBank/DDBJ databases">
        <title>Nonomuraea sp. nov., isolated from Phyllanthus amarus.</title>
        <authorList>
            <person name="Klykleung N."/>
            <person name="Tanasupawat S."/>
        </authorList>
    </citation>
    <scope>NUCLEOTIDE SEQUENCE [LARGE SCALE GENOMIC DNA]</scope>
    <source>
        <strain evidence="2 3">PA1-10</strain>
    </source>
</reference>
<proteinExistence type="predicted"/>
<feature type="region of interest" description="Disordered" evidence="1">
    <location>
        <begin position="1"/>
        <end position="20"/>
    </location>
</feature>
<accession>A0A5P9YKB7</accession>
<dbReference type="AlphaFoldDB" id="A0A5C4WUX8"/>
<dbReference type="RefSeq" id="WP_139628092.1">
    <property type="nucleotide sequence ID" value="NZ_CP045572.1"/>
</dbReference>
<feature type="region of interest" description="Disordered" evidence="1">
    <location>
        <begin position="31"/>
        <end position="53"/>
    </location>
</feature>
<name>A0A5C4WUX8_9ACTN</name>
<dbReference type="Proteomes" id="UP000312512">
    <property type="component" value="Unassembled WGS sequence"/>
</dbReference>
<keyword evidence="3" id="KW-1185">Reference proteome</keyword>
<evidence type="ECO:0000313" key="3">
    <source>
        <dbReference type="Proteomes" id="UP000312512"/>
    </source>
</evidence>
<organism evidence="2 3">
    <name type="scientific">Nonomuraea phyllanthi</name>
    <dbReference type="NCBI Taxonomy" id="2219224"/>
    <lineage>
        <taxon>Bacteria</taxon>
        <taxon>Bacillati</taxon>
        <taxon>Actinomycetota</taxon>
        <taxon>Actinomycetes</taxon>
        <taxon>Streptosporangiales</taxon>
        <taxon>Streptosporangiaceae</taxon>
        <taxon>Nonomuraea</taxon>
    </lineage>
</organism>
<accession>A0A5C4WUX8</accession>
<comment type="caution">
    <text evidence="2">The sequence shown here is derived from an EMBL/GenBank/DDBJ whole genome shotgun (WGS) entry which is preliminary data.</text>
</comment>
<dbReference type="EMBL" id="VDLX02000001">
    <property type="protein sequence ID" value="KAB8197408.1"/>
    <property type="molecule type" value="Genomic_DNA"/>
</dbReference>
<evidence type="ECO:0000256" key="1">
    <source>
        <dbReference type="SAM" id="MobiDB-lite"/>
    </source>
</evidence>
<evidence type="ECO:0000313" key="2">
    <source>
        <dbReference type="EMBL" id="KAB8197408.1"/>
    </source>
</evidence>
<dbReference type="OrthoDB" id="4947588at2"/>
<feature type="compositionally biased region" description="Polar residues" evidence="1">
    <location>
        <begin position="41"/>
        <end position="52"/>
    </location>
</feature>